<gene>
    <name evidence="2" type="ORF">D7I47_00085</name>
</gene>
<evidence type="ECO:0000313" key="3">
    <source>
        <dbReference type="Proteomes" id="UP000278886"/>
    </source>
</evidence>
<evidence type="ECO:0000313" key="2">
    <source>
        <dbReference type="EMBL" id="AYF96809.1"/>
    </source>
</evidence>
<evidence type="ECO:0000256" key="1">
    <source>
        <dbReference type="SAM" id="MobiDB-lite"/>
    </source>
</evidence>
<dbReference type="KEGG" id="lyd:D7I47_00085"/>
<feature type="region of interest" description="Disordered" evidence="1">
    <location>
        <begin position="35"/>
        <end position="70"/>
    </location>
</feature>
<organism evidence="2 3">
    <name type="scientific">Protaetiibacter intestinalis</name>
    <dbReference type="NCBI Taxonomy" id="2419774"/>
    <lineage>
        <taxon>Bacteria</taxon>
        <taxon>Bacillati</taxon>
        <taxon>Actinomycetota</taxon>
        <taxon>Actinomycetes</taxon>
        <taxon>Micrococcales</taxon>
        <taxon>Microbacteriaceae</taxon>
        <taxon>Protaetiibacter</taxon>
    </lineage>
</organism>
<name>A0A387B6S2_9MICO</name>
<reference evidence="3" key="1">
    <citation type="submission" date="2018-09" db="EMBL/GenBank/DDBJ databases">
        <title>Genome sequencing of strain 2DFWR-13.</title>
        <authorList>
            <person name="Heo J."/>
            <person name="Kim S.-J."/>
            <person name="Kwon S.-W."/>
        </authorList>
    </citation>
    <scope>NUCLEOTIDE SEQUENCE [LARGE SCALE GENOMIC DNA]</scope>
    <source>
        <strain evidence="3">2DFWR-13</strain>
    </source>
</reference>
<accession>A0A387B6S2</accession>
<feature type="compositionally biased region" description="Gly residues" evidence="1">
    <location>
        <begin position="37"/>
        <end position="51"/>
    </location>
</feature>
<dbReference type="OrthoDB" id="5124839at2"/>
<keyword evidence="3" id="KW-1185">Reference proteome</keyword>
<feature type="compositionally biased region" description="Low complexity" evidence="1">
    <location>
        <begin position="60"/>
        <end position="70"/>
    </location>
</feature>
<dbReference type="AlphaFoldDB" id="A0A387B6S2"/>
<dbReference type="RefSeq" id="WP_120761160.1">
    <property type="nucleotide sequence ID" value="NZ_CP032630.1"/>
</dbReference>
<sequence>MTTTTTSPRSRSLVALLATLLLAVALAGCSLIPSLPTGGGGTDTGTNGGSDDGGESELVGTTWSGTDSDGDTWTLEFQEDGTVGLTYDGNSFDDGTDTWSESGGTLTVHIEFSDGPVELTGAFLGLDQPIETQGSYTGGSFTLTLTRD</sequence>
<proteinExistence type="predicted"/>
<dbReference type="Proteomes" id="UP000278886">
    <property type="component" value="Chromosome"/>
</dbReference>
<dbReference type="EMBL" id="CP032630">
    <property type="protein sequence ID" value="AYF96809.1"/>
    <property type="molecule type" value="Genomic_DNA"/>
</dbReference>
<protein>
    <submittedName>
        <fullName evidence="2">Uncharacterized protein</fullName>
    </submittedName>
</protein>